<reference evidence="1 2" key="1">
    <citation type="submission" date="2018-02" db="EMBL/GenBank/DDBJ databases">
        <title>Acetobacter orientalis genome.</title>
        <authorList>
            <person name="Nakashima N."/>
            <person name="Tamura T."/>
        </authorList>
    </citation>
    <scope>NUCLEOTIDE SEQUENCE [LARGE SCALE GENOMIC DNA]</scope>
    <source>
        <strain evidence="1 2">FAN1</strain>
    </source>
</reference>
<dbReference type="EMBL" id="AP018515">
    <property type="protein sequence ID" value="BBC80497.1"/>
    <property type="molecule type" value="Genomic_DNA"/>
</dbReference>
<protein>
    <submittedName>
        <fullName evidence="1">Uncharacterized protein</fullName>
    </submittedName>
</protein>
<evidence type="ECO:0000313" key="1">
    <source>
        <dbReference type="EMBL" id="BBC80497.1"/>
    </source>
</evidence>
<organism evidence="1 2">
    <name type="scientific">Acetobacter orientalis</name>
    <dbReference type="NCBI Taxonomy" id="146474"/>
    <lineage>
        <taxon>Bacteria</taxon>
        <taxon>Pseudomonadati</taxon>
        <taxon>Pseudomonadota</taxon>
        <taxon>Alphaproteobacteria</taxon>
        <taxon>Acetobacterales</taxon>
        <taxon>Acetobacteraceae</taxon>
        <taxon>Acetobacter</taxon>
    </lineage>
</organism>
<proteinExistence type="predicted"/>
<gene>
    <name evidence="1" type="ORF">AcetOrient_orf03225</name>
</gene>
<dbReference type="Proteomes" id="UP000270034">
    <property type="component" value="Chromosome"/>
</dbReference>
<name>A0A2Z5ZKD2_9PROT</name>
<dbReference type="AlphaFoldDB" id="A0A2Z5ZKD2"/>
<dbReference type="KEGG" id="aot:AcetOri_orf03225"/>
<accession>A0A2Z5ZKD2</accession>
<evidence type="ECO:0000313" key="2">
    <source>
        <dbReference type="Proteomes" id="UP000270034"/>
    </source>
</evidence>
<sequence length="37" mass="4239">MVASIMVLFLWAFLHPPYKQAMAYPALAGPIRHTHMQ</sequence>